<proteinExistence type="predicted"/>
<protein>
    <submittedName>
        <fullName evidence="1">Cyclase family protein</fullName>
    </submittedName>
</protein>
<name>A0A3A4BKL8_9ACTN</name>
<dbReference type="SUPFAM" id="SSF102198">
    <property type="entry name" value="Putative cyclase"/>
    <property type="match status" value="1"/>
</dbReference>
<dbReference type="Pfam" id="PF04199">
    <property type="entry name" value="Cyclase"/>
    <property type="match status" value="1"/>
</dbReference>
<dbReference type="AlphaFoldDB" id="A0A3A4BKL8"/>
<accession>A0A3A4BKL8</accession>
<dbReference type="RefSeq" id="WP_119924857.1">
    <property type="nucleotide sequence ID" value="NZ_QZEY01000001.1"/>
</dbReference>
<dbReference type="PANTHER" id="PTHR31118">
    <property type="entry name" value="CYCLASE-LIKE PROTEIN 2"/>
    <property type="match status" value="1"/>
</dbReference>
<reference evidence="1 2" key="1">
    <citation type="submission" date="2018-09" db="EMBL/GenBank/DDBJ databases">
        <title>YIM 75507 draft genome.</title>
        <authorList>
            <person name="Tang S."/>
            <person name="Feng Y."/>
        </authorList>
    </citation>
    <scope>NUCLEOTIDE SEQUENCE [LARGE SCALE GENOMIC DNA]</scope>
    <source>
        <strain evidence="1 2">YIM 75507</strain>
    </source>
</reference>
<dbReference type="EMBL" id="QZEY01000001">
    <property type="protein sequence ID" value="RJL35884.1"/>
    <property type="molecule type" value="Genomic_DNA"/>
</dbReference>
<dbReference type="InterPro" id="IPR037175">
    <property type="entry name" value="KFase_sf"/>
</dbReference>
<evidence type="ECO:0000313" key="2">
    <source>
        <dbReference type="Proteomes" id="UP000265768"/>
    </source>
</evidence>
<dbReference type="Proteomes" id="UP000265768">
    <property type="component" value="Unassembled WGS sequence"/>
</dbReference>
<sequence>MTGRRVVDLSHPIRDDMPAGPWTPRPRVIEYISRGSPSEWAPAGSRFVMEQVILAGSTGTFLAAPFRFHPEGPDVAGVPLERLFDVPIAVVRATGTRAIGPEAFAGRDDLAGAAVLVHTGHARHWDTDAYFMSAPHLTAAAVEHLLAVRPRVVGIDSQNIDDGTDPAKPAQHRLLGAGIALLERMTGLDRVPERGALLRVLPTPVAGVGAFPVRPVAIVGAA</sequence>
<dbReference type="OrthoDB" id="7067800at2"/>
<dbReference type="PANTHER" id="PTHR31118:SF12">
    <property type="entry name" value="CYCLASE-LIKE PROTEIN 2"/>
    <property type="match status" value="1"/>
</dbReference>
<dbReference type="InterPro" id="IPR007325">
    <property type="entry name" value="KFase/CYL"/>
</dbReference>
<dbReference type="GO" id="GO:0004061">
    <property type="term" value="F:arylformamidase activity"/>
    <property type="evidence" value="ECO:0007669"/>
    <property type="project" value="InterPro"/>
</dbReference>
<comment type="caution">
    <text evidence="1">The sequence shown here is derived from an EMBL/GenBank/DDBJ whole genome shotgun (WGS) entry which is preliminary data.</text>
</comment>
<organism evidence="1 2">
    <name type="scientific">Bailinhaonella thermotolerans</name>
    <dbReference type="NCBI Taxonomy" id="1070861"/>
    <lineage>
        <taxon>Bacteria</taxon>
        <taxon>Bacillati</taxon>
        <taxon>Actinomycetota</taxon>
        <taxon>Actinomycetes</taxon>
        <taxon>Streptosporangiales</taxon>
        <taxon>Streptosporangiaceae</taxon>
        <taxon>Bailinhaonella</taxon>
    </lineage>
</organism>
<evidence type="ECO:0000313" key="1">
    <source>
        <dbReference type="EMBL" id="RJL35884.1"/>
    </source>
</evidence>
<keyword evidence="2" id="KW-1185">Reference proteome</keyword>
<dbReference type="GO" id="GO:0019441">
    <property type="term" value="P:L-tryptophan catabolic process to kynurenine"/>
    <property type="evidence" value="ECO:0007669"/>
    <property type="project" value="InterPro"/>
</dbReference>
<dbReference type="Gene3D" id="3.50.30.50">
    <property type="entry name" value="Putative cyclase"/>
    <property type="match status" value="1"/>
</dbReference>
<gene>
    <name evidence="1" type="ORF">D5H75_03695</name>
</gene>